<dbReference type="InterPro" id="IPR015421">
    <property type="entry name" value="PyrdxlP-dep_Trfase_major"/>
</dbReference>
<accession>A0A4U0U1P1</accession>
<evidence type="ECO:0000313" key="12">
    <source>
        <dbReference type="EMBL" id="TKA28850.1"/>
    </source>
</evidence>
<keyword evidence="6 12" id="KW-0808">Transferase</keyword>
<dbReference type="OrthoDB" id="3168162at2759"/>
<feature type="non-terminal residue" evidence="12">
    <location>
        <position position="215"/>
    </location>
</feature>
<evidence type="ECO:0000256" key="10">
    <source>
        <dbReference type="ARBA" id="ARBA00023315"/>
    </source>
</evidence>
<dbReference type="PANTHER" id="PTHR13693:SF2">
    <property type="entry name" value="SERINE PALMITOYLTRANSFERASE 1"/>
    <property type="match status" value="1"/>
</dbReference>
<dbReference type="EC" id="2.3.1.50" evidence="5"/>
<evidence type="ECO:0000256" key="5">
    <source>
        <dbReference type="ARBA" id="ARBA00013220"/>
    </source>
</evidence>
<dbReference type="InterPro" id="IPR004839">
    <property type="entry name" value="Aminotransferase_I/II_large"/>
</dbReference>
<dbReference type="InterPro" id="IPR015424">
    <property type="entry name" value="PyrdxlP-dep_Trfase"/>
</dbReference>
<comment type="caution">
    <text evidence="12">The sequence shown here is derived from an EMBL/GenBank/DDBJ whole genome shotgun (WGS) entry which is preliminary data.</text>
</comment>
<evidence type="ECO:0000256" key="8">
    <source>
        <dbReference type="ARBA" id="ARBA00022919"/>
    </source>
</evidence>
<sequence length="215" mass="24250">FYGTQDVHMKTEADIASHLGTAACIVYAQSFSTISSVIPAFSKRGDIIVADKAVNYAVRKGLQISRSTVRWYEHNDMEDLRRVLEKVTKEQAKKPLTRRFIVTEGLFENVGDMPDLPRVVELKYRYKFRLILDETWSVGDQEQTLQDCVDECLANGVLVTRLKSMPPALGAAPRDRGWQPQPALKVCVTTGLSKKEIEKAGVVIRHAITKVMTRR</sequence>
<keyword evidence="8" id="KW-0746">Sphingolipid metabolism</keyword>
<evidence type="ECO:0000256" key="7">
    <source>
        <dbReference type="ARBA" id="ARBA00022898"/>
    </source>
</evidence>
<keyword evidence="7" id="KW-0663">Pyridoxal phosphate</keyword>
<dbReference type="Pfam" id="PF00155">
    <property type="entry name" value="Aminotran_1_2"/>
    <property type="match status" value="1"/>
</dbReference>
<keyword evidence="9" id="KW-0443">Lipid metabolism</keyword>
<keyword evidence="13" id="KW-1185">Reference proteome</keyword>
<comment type="pathway">
    <text evidence="2">Lipid metabolism; sphingolipid metabolism.</text>
</comment>
<dbReference type="GO" id="GO:0016020">
    <property type="term" value="C:membrane"/>
    <property type="evidence" value="ECO:0007669"/>
    <property type="project" value="GOC"/>
</dbReference>
<evidence type="ECO:0000256" key="2">
    <source>
        <dbReference type="ARBA" id="ARBA00004760"/>
    </source>
</evidence>
<comment type="cofactor">
    <cofactor evidence="1">
        <name>pyridoxal 5'-phosphate</name>
        <dbReference type="ChEBI" id="CHEBI:597326"/>
    </cofactor>
</comment>
<feature type="domain" description="Aminotransferase class I/classII large" evidence="11">
    <location>
        <begin position="2"/>
        <end position="139"/>
    </location>
</feature>
<dbReference type="STRING" id="331657.A0A4U0U1P1"/>
<protein>
    <recommendedName>
        <fullName evidence="5">serine C-palmitoyltransferase</fullName>
        <ecNumber evidence="5">2.3.1.50</ecNumber>
    </recommendedName>
</protein>
<evidence type="ECO:0000313" key="13">
    <source>
        <dbReference type="Proteomes" id="UP000308768"/>
    </source>
</evidence>
<dbReference type="Proteomes" id="UP000308768">
    <property type="component" value="Unassembled WGS sequence"/>
</dbReference>
<name>A0A4U0U1P1_9PEZI</name>
<dbReference type="AlphaFoldDB" id="A0A4U0U1P1"/>
<evidence type="ECO:0000256" key="6">
    <source>
        <dbReference type="ARBA" id="ARBA00022679"/>
    </source>
</evidence>
<dbReference type="EMBL" id="NAJN01004050">
    <property type="protein sequence ID" value="TKA28850.1"/>
    <property type="molecule type" value="Genomic_DNA"/>
</dbReference>
<dbReference type="PANTHER" id="PTHR13693">
    <property type="entry name" value="CLASS II AMINOTRANSFERASE/8-AMINO-7-OXONONANOATE SYNTHASE"/>
    <property type="match status" value="1"/>
</dbReference>
<proteinExistence type="inferred from homology"/>
<dbReference type="GO" id="GO:0030170">
    <property type="term" value="F:pyridoxal phosphate binding"/>
    <property type="evidence" value="ECO:0007669"/>
    <property type="project" value="InterPro"/>
</dbReference>
<feature type="non-terminal residue" evidence="12">
    <location>
        <position position="1"/>
    </location>
</feature>
<dbReference type="GO" id="GO:0046513">
    <property type="term" value="P:ceramide biosynthetic process"/>
    <property type="evidence" value="ECO:0007669"/>
    <property type="project" value="TreeGrafter"/>
</dbReference>
<reference evidence="12 13" key="1">
    <citation type="submission" date="2017-03" db="EMBL/GenBank/DDBJ databases">
        <title>Genomes of endolithic fungi from Antarctica.</title>
        <authorList>
            <person name="Coleine C."/>
            <person name="Masonjones S."/>
            <person name="Stajich J.E."/>
        </authorList>
    </citation>
    <scope>NUCLEOTIDE SEQUENCE [LARGE SCALE GENOMIC DNA]</scope>
    <source>
        <strain evidence="12 13">CCFEE 5187</strain>
    </source>
</reference>
<comment type="pathway">
    <text evidence="3">Sphingolipid metabolism.</text>
</comment>
<gene>
    <name evidence="12" type="ORF">B0A49_13443</name>
</gene>
<evidence type="ECO:0000256" key="3">
    <source>
        <dbReference type="ARBA" id="ARBA00004991"/>
    </source>
</evidence>
<comment type="similarity">
    <text evidence="4">Belongs to the class-II pyridoxal-phosphate-dependent aminotransferase family.</text>
</comment>
<dbReference type="GO" id="GO:0004758">
    <property type="term" value="F:serine C-palmitoyltransferase activity"/>
    <property type="evidence" value="ECO:0007669"/>
    <property type="project" value="TreeGrafter"/>
</dbReference>
<evidence type="ECO:0000256" key="4">
    <source>
        <dbReference type="ARBA" id="ARBA00008392"/>
    </source>
</evidence>
<dbReference type="SUPFAM" id="SSF53383">
    <property type="entry name" value="PLP-dependent transferases"/>
    <property type="match status" value="1"/>
</dbReference>
<organism evidence="12 13">
    <name type="scientific">Cryomyces minteri</name>
    <dbReference type="NCBI Taxonomy" id="331657"/>
    <lineage>
        <taxon>Eukaryota</taxon>
        <taxon>Fungi</taxon>
        <taxon>Dikarya</taxon>
        <taxon>Ascomycota</taxon>
        <taxon>Pezizomycotina</taxon>
        <taxon>Dothideomycetes</taxon>
        <taxon>Dothideomycetes incertae sedis</taxon>
        <taxon>Cryomyces</taxon>
    </lineage>
</organism>
<evidence type="ECO:0000256" key="9">
    <source>
        <dbReference type="ARBA" id="ARBA00023098"/>
    </source>
</evidence>
<evidence type="ECO:0000259" key="11">
    <source>
        <dbReference type="Pfam" id="PF00155"/>
    </source>
</evidence>
<dbReference type="InterPro" id="IPR050087">
    <property type="entry name" value="AON_synthase_class-II"/>
</dbReference>
<dbReference type="Gene3D" id="3.40.640.10">
    <property type="entry name" value="Type I PLP-dependent aspartate aminotransferase-like (Major domain)"/>
    <property type="match status" value="1"/>
</dbReference>
<keyword evidence="10" id="KW-0012">Acyltransferase</keyword>
<evidence type="ECO:0000256" key="1">
    <source>
        <dbReference type="ARBA" id="ARBA00001933"/>
    </source>
</evidence>
<dbReference type="GO" id="GO:0046512">
    <property type="term" value="P:sphingosine biosynthetic process"/>
    <property type="evidence" value="ECO:0007669"/>
    <property type="project" value="TreeGrafter"/>
</dbReference>
<dbReference type="GO" id="GO:0005783">
    <property type="term" value="C:endoplasmic reticulum"/>
    <property type="evidence" value="ECO:0007669"/>
    <property type="project" value="TreeGrafter"/>
</dbReference>